<evidence type="ECO:0000256" key="4">
    <source>
        <dbReference type="ARBA" id="ARBA00022989"/>
    </source>
</evidence>
<evidence type="ECO:0000313" key="7">
    <source>
        <dbReference type="Ensembl" id="ENSVURP00010018276.1"/>
    </source>
</evidence>
<comment type="subcellular location">
    <subcellularLocation>
        <location evidence="1">Membrane</location>
    </subcellularLocation>
</comment>
<evidence type="ECO:0000256" key="6">
    <source>
        <dbReference type="SAM" id="Phobius"/>
    </source>
</evidence>
<keyword evidence="4 6" id="KW-1133">Transmembrane helix</keyword>
<proteinExistence type="inferred from homology"/>
<reference evidence="7" key="3">
    <citation type="submission" date="2025-09" db="UniProtKB">
        <authorList>
            <consortium name="Ensembl"/>
        </authorList>
    </citation>
    <scope>IDENTIFICATION</scope>
</reference>
<keyword evidence="8" id="KW-1185">Reference proteome</keyword>
<dbReference type="Gene3D" id="1.10.10.1740">
    <property type="entry name" value="Transmembrane protein 14-like"/>
    <property type="match status" value="1"/>
</dbReference>
<dbReference type="Ensembl" id="ENSVURT00010020768.1">
    <property type="protein sequence ID" value="ENSVURP00010018276.1"/>
    <property type="gene ID" value="ENSVURG00010013940.1"/>
</dbReference>
<dbReference type="AlphaFoldDB" id="A0A4X2L863"/>
<keyword evidence="3 6" id="KW-0812">Transmembrane</keyword>
<dbReference type="STRING" id="29139.ENSVURP00010018276"/>
<sequence>MQLPLHIPQEQSAGIIVSEGFLVYHCKGSILSLVAGLFFGLLAGYGSYHISCDPRDVKMSLFTTFFLATIMGIRFKRSKKVMPAGIVAGLSLLRILRLVLMLIYKNPQIPRT</sequence>
<dbReference type="GO" id="GO:0031966">
    <property type="term" value="C:mitochondrial membrane"/>
    <property type="evidence" value="ECO:0007669"/>
    <property type="project" value="TreeGrafter"/>
</dbReference>
<dbReference type="InterPro" id="IPR005349">
    <property type="entry name" value="TMEM14"/>
</dbReference>
<reference evidence="7" key="2">
    <citation type="submission" date="2025-08" db="UniProtKB">
        <authorList>
            <consortium name="Ensembl"/>
        </authorList>
    </citation>
    <scope>IDENTIFICATION</scope>
</reference>
<keyword evidence="5 6" id="KW-0472">Membrane</keyword>
<organism evidence="7 8">
    <name type="scientific">Vombatus ursinus</name>
    <name type="common">Common wombat</name>
    <dbReference type="NCBI Taxonomy" id="29139"/>
    <lineage>
        <taxon>Eukaryota</taxon>
        <taxon>Metazoa</taxon>
        <taxon>Chordata</taxon>
        <taxon>Craniata</taxon>
        <taxon>Vertebrata</taxon>
        <taxon>Euteleostomi</taxon>
        <taxon>Mammalia</taxon>
        <taxon>Metatheria</taxon>
        <taxon>Diprotodontia</taxon>
        <taxon>Vombatidae</taxon>
        <taxon>Vombatus</taxon>
    </lineage>
</organism>
<evidence type="ECO:0000256" key="3">
    <source>
        <dbReference type="ARBA" id="ARBA00022692"/>
    </source>
</evidence>
<evidence type="ECO:0008006" key="9">
    <source>
        <dbReference type="Google" id="ProtNLM"/>
    </source>
</evidence>
<evidence type="ECO:0000256" key="2">
    <source>
        <dbReference type="ARBA" id="ARBA00007590"/>
    </source>
</evidence>
<comment type="similarity">
    <text evidence="2">Belongs to the TMEM14 family.</text>
</comment>
<reference evidence="8" key="1">
    <citation type="submission" date="2018-12" db="EMBL/GenBank/DDBJ databases">
        <authorList>
            <person name="Yazar S."/>
        </authorList>
    </citation>
    <scope>NUCLEOTIDE SEQUENCE [LARGE SCALE GENOMIC DNA]</scope>
</reference>
<dbReference type="PANTHER" id="PTHR12668:SF11">
    <property type="entry name" value="TRANSMEMBRANE PROTEIN 14A"/>
    <property type="match status" value="1"/>
</dbReference>
<protein>
    <recommendedName>
        <fullName evidence="9">Transmembrane protein 14A</fullName>
    </recommendedName>
</protein>
<dbReference type="Proteomes" id="UP000314987">
    <property type="component" value="Unassembled WGS sequence"/>
</dbReference>
<feature type="transmembrane region" description="Helical" evidence="6">
    <location>
        <begin position="28"/>
        <end position="45"/>
    </location>
</feature>
<evidence type="ECO:0000313" key="8">
    <source>
        <dbReference type="Proteomes" id="UP000314987"/>
    </source>
</evidence>
<dbReference type="OMA" id="TCTAMAI"/>
<dbReference type="GeneTree" id="ENSGT00940000158206"/>
<dbReference type="PANTHER" id="PTHR12668">
    <property type="entry name" value="TRANSMEMBRANE PROTEIN 14, 15"/>
    <property type="match status" value="1"/>
</dbReference>
<evidence type="ECO:0000256" key="1">
    <source>
        <dbReference type="ARBA" id="ARBA00004370"/>
    </source>
</evidence>
<dbReference type="Pfam" id="PF03647">
    <property type="entry name" value="Tmemb_14"/>
    <property type="match status" value="1"/>
</dbReference>
<name>A0A4X2L863_VOMUR</name>
<dbReference type="InterPro" id="IPR044890">
    <property type="entry name" value="TMEM14_sf"/>
</dbReference>
<dbReference type="GO" id="GO:0070453">
    <property type="term" value="P:regulation of heme biosynthetic process"/>
    <property type="evidence" value="ECO:0007669"/>
    <property type="project" value="TreeGrafter"/>
</dbReference>
<accession>A0A4X2L863</accession>
<feature type="transmembrane region" description="Helical" evidence="6">
    <location>
        <begin position="81"/>
        <end position="104"/>
    </location>
</feature>
<evidence type="ECO:0000256" key="5">
    <source>
        <dbReference type="ARBA" id="ARBA00023136"/>
    </source>
</evidence>